<protein>
    <submittedName>
        <fullName evidence="1">Uncharacterized protein</fullName>
    </submittedName>
</protein>
<organism evidence="1 2">
    <name type="scientific">Leptospira kirschneri serovar Bulgarica str. Nikolaevo</name>
    <dbReference type="NCBI Taxonomy" id="1240687"/>
    <lineage>
        <taxon>Bacteria</taxon>
        <taxon>Pseudomonadati</taxon>
        <taxon>Spirochaetota</taxon>
        <taxon>Spirochaetia</taxon>
        <taxon>Leptospirales</taxon>
        <taxon>Leptospiraceae</taxon>
        <taxon>Leptospira</taxon>
    </lineage>
</organism>
<dbReference type="AlphaFoldDB" id="M6FLE6"/>
<gene>
    <name evidence="1" type="ORF">LEP1GSC008_3203</name>
</gene>
<dbReference type="PATRIC" id="fig|1240687.3.peg.2894"/>
<sequence>MSQFQRCRNLQKFDNGELPESLRTKLTDRTIFAEFLHLFY</sequence>
<reference evidence="1 2" key="1">
    <citation type="submission" date="2013-01" db="EMBL/GenBank/DDBJ databases">
        <authorList>
            <person name="Harkins D.M."/>
            <person name="Durkin A.S."/>
            <person name="Brinkac L.M."/>
            <person name="Haft D.H."/>
            <person name="Selengut J.D."/>
            <person name="Sanka R."/>
            <person name="DePew J."/>
            <person name="Purushe J."/>
            <person name="Galloway R.L."/>
            <person name="Vinetz J.M."/>
            <person name="Sutton G.G."/>
            <person name="Nierman W.C."/>
            <person name="Fouts D.E."/>
        </authorList>
    </citation>
    <scope>NUCLEOTIDE SEQUENCE [LARGE SCALE GENOMIC DNA]</scope>
    <source>
        <strain evidence="1 2">Nikolaevo</strain>
    </source>
</reference>
<comment type="caution">
    <text evidence="1">The sequence shown here is derived from an EMBL/GenBank/DDBJ whole genome shotgun (WGS) entry which is preliminary data.</text>
</comment>
<proteinExistence type="predicted"/>
<name>M6FLE6_9LEPT</name>
<evidence type="ECO:0000313" key="2">
    <source>
        <dbReference type="Proteomes" id="UP000011980"/>
    </source>
</evidence>
<dbReference type="EMBL" id="ANCE01000141">
    <property type="protein sequence ID" value="EMK23621.1"/>
    <property type="molecule type" value="Genomic_DNA"/>
</dbReference>
<dbReference type="Proteomes" id="UP000011980">
    <property type="component" value="Unassembled WGS sequence"/>
</dbReference>
<accession>M6FLE6</accession>
<evidence type="ECO:0000313" key="1">
    <source>
        <dbReference type="EMBL" id="EMK23621.1"/>
    </source>
</evidence>